<evidence type="ECO:0000313" key="1">
    <source>
        <dbReference type="EMBL" id="PTD08641.1"/>
    </source>
</evidence>
<evidence type="ECO:0000313" key="2">
    <source>
        <dbReference type="EMBL" id="QPC62511.1"/>
    </source>
</evidence>
<dbReference type="EMBL" id="PVEM01000004">
    <property type="protein sequence ID" value="PTD08641.1"/>
    <property type="molecule type" value="Genomic_DNA"/>
</dbReference>
<reference evidence="2" key="2">
    <citation type="submission" date="2020-11" db="EMBL/GenBank/DDBJ databases">
        <title>The chromosome-scale genome resource for two endophytic Fusarium species: F. culmorum and F. pseudograminearum.</title>
        <authorList>
            <person name="Yuan Z."/>
        </authorList>
    </citation>
    <scope>NUCLEOTIDE SEQUENCE</scope>
    <source>
        <strain evidence="2">Class2-1B</strain>
    </source>
</reference>
<keyword evidence="3" id="KW-1185">Reference proteome</keyword>
<name>A0A2T4GYN3_FUSCU</name>
<dbReference type="OMA" id="RSHDEIC"/>
<evidence type="ECO:0000313" key="3">
    <source>
        <dbReference type="Proteomes" id="UP000241587"/>
    </source>
</evidence>
<accession>A0A2T4GYN3</accession>
<organism evidence="1 3">
    <name type="scientific">Fusarium culmorum</name>
    <dbReference type="NCBI Taxonomy" id="5516"/>
    <lineage>
        <taxon>Eukaryota</taxon>
        <taxon>Fungi</taxon>
        <taxon>Dikarya</taxon>
        <taxon>Ascomycota</taxon>
        <taxon>Pezizomycotina</taxon>
        <taxon>Sordariomycetes</taxon>
        <taxon>Hypocreomycetidae</taxon>
        <taxon>Hypocreales</taxon>
        <taxon>Nectriaceae</taxon>
        <taxon>Fusarium</taxon>
    </lineage>
</organism>
<dbReference type="OrthoDB" id="10304733at2759"/>
<dbReference type="EMBL" id="CP064748">
    <property type="protein sequence ID" value="QPC62511.1"/>
    <property type="molecule type" value="Genomic_DNA"/>
</dbReference>
<dbReference type="AlphaFoldDB" id="A0A2T4GYN3"/>
<gene>
    <name evidence="1" type="ORF">FCULG_00010806</name>
    <name evidence="2" type="ORF">HYE67_004742</name>
</gene>
<dbReference type="Proteomes" id="UP000663297">
    <property type="component" value="Chromosome 2"/>
</dbReference>
<protein>
    <submittedName>
        <fullName evidence="1">Uncharacterized protein</fullName>
    </submittedName>
</protein>
<feature type="non-terminal residue" evidence="1">
    <location>
        <position position="118"/>
    </location>
</feature>
<dbReference type="Proteomes" id="UP000241587">
    <property type="component" value="Unassembled WGS sequence"/>
</dbReference>
<reference evidence="1 3" key="1">
    <citation type="submission" date="2018-02" db="EMBL/GenBank/DDBJ databases">
        <title>Fusarium culmorum secondary metabolites in fungal-bacterial-plant interactions.</title>
        <authorList>
            <person name="Schmidt R."/>
        </authorList>
    </citation>
    <scope>NUCLEOTIDE SEQUENCE [LARGE SCALE GENOMIC DNA]</scope>
    <source>
        <strain evidence="1 3">PV</strain>
    </source>
</reference>
<proteinExistence type="predicted"/>
<sequence>MHRGLDVWLGIQSSVAPINPSAERNTGRQILLAKRHQRPTDIAKNIPARFSVNGNGRHPMASTTMLCFHMIKADEQIRGRKRSHDEICVVGNGNVCRSVNWVRYTRVVCVLTINLPTR</sequence>